<dbReference type="PROSITE" id="PS00674">
    <property type="entry name" value="AAA"/>
    <property type="match status" value="1"/>
</dbReference>
<dbReference type="OrthoDB" id="9443236at2759"/>
<dbReference type="GO" id="GO:0005737">
    <property type="term" value="C:cytoplasm"/>
    <property type="evidence" value="ECO:0007669"/>
    <property type="project" value="UniProtKB-SubCell"/>
</dbReference>
<dbReference type="Gene3D" id="2.40.50.140">
    <property type="entry name" value="Nucleic acid-binding proteins"/>
    <property type="match status" value="1"/>
</dbReference>
<feature type="domain" description="AAA+ ATPase" evidence="12">
    <location>
        <begin position="184"/>
        <end position="323"/>
    </location>
</feature>
<dbReference type="Proteomes" id="UP000030655">
    <property type="component" value="Unassembled WGS sequence"/>
</dbReference>
<evidence type="ECO:0000256" key="4">
    <source>
        <dbReference type="ARBA" id="ARBA00022490"/>
    </source>
</evidence>
<sequence length="403" mass="45283">MKIPMELEEELKIWDPHVFDKEVRQIVDKTKIIKSEIRVLTNEMASIRHNIKSVEQSILEAESKVKLNKNLPYLVGNLVENFGDGSGVVMTSTRIASYLPMLGLVPIKDLKPGELVAVHKETNVIFEKLPPNYDVKVKSMELDEKPSETYEDIGGLERQIEELNEAIVLPFTHPERFKSLGIKPPKGVLMYGPPGTGKTLMARACAARTNATFLKLAGPQLVQMYIGDGARLVRDAFALAKDKKPTIIFIDEIDAIGTKRVDSDRTGDREVQRTMLELLNQLDGFTVEDEVKIICATNRVDILDPALLRSGRIDRKIEFPLPNLEGRKRILQIHASKMNIDDINFDEISRSTEGFNGAQCKAVCVEAGMCALRKNKEIITQGDFIDGIQEVLSKKKFETVYFT</sequence>
<dbReference type="PANTHER" id="PTHR23073">
    <property type="entry name" value="26S PROTEASOME REGULATORY SUBUNIT"/>
    <property type="match status" value="1"/>
</dbReference>
<dbReference type="InterPro" id="IPR003960">
    <property type="entry name" value="ATPase_AAA_CS"/>
</dbReference>
<dbReference type="STRING" id="1288291.A0A059F237"/>
<dbReference type="InterPro" id="IPR003959">
    <property type="entry name" value="ATPase_AAA_core"/>
</dbReference>
<dbReference type="GO" id="GO:0016887">
    <property type="term" value="F:ATP hydrolysis activity"/>
    <property type="evidence" value="ECO:0007669"/>
    <property type="project" value="InterPro"/>
</dbReference>
<dbReference type="InterPro" id="IPR003593">
    <property type="entry name" value="AAA+_ATPase"/>
</dbReference>
<dbReference type="GO" id="GO:0008233">
    <property type="term" value="F:peptidase activity"/>
    <property type="evidence" value="ECO:0007669"/>
    <property type="project" value="UniProtKB-KW"/>
</dbReference>
<dbReference type="FunFam" id="3.40.50.300:FF:000037">
    <property type="entry name" value="26S protease regulatory subunit 6A"/>
    <property type="match status" value="1"/>
</dbReference>
<comment type="similarity">
    <text evidence="3 10">Belongs to the AAA ATPase family.</text>
</comment>
<dbReference type="FunFam" id="1.10.8.60:FF:000009">
    <property type="entry name" value="26S protease regulatory subunit 6A"/>
    <property type="match status" value="1"/>
</dbReference>
<dbReference type="GO" id="GO:0006508">
    <property type="term" value="P:proteolysis"/>
    <property type="evidence" value="ECO:0007669"/>
    <property type="project" value="UniProtKB-KW"/>
</dbReference>
<keyword evidence="11" id="KW-0175">Coiled coil</keyword>
<evidence type="ECO:0000256" key="10">
    <source>
        <dbReference type="RuleBase" id="RU003651"/>
    </source>
</evidence>
<evidence type="ECO:0000256" key="3">
    <source>
        <dbReference type="ARBA" id="ARBA00006914"/>
    </source>
</evidence>
<dbReference type="VEuPathDB" id="MicrosporidiaDB:H312_01454"/>
<protein>
    <recommendedName>
        <fullName evidence="9">26S proteasome regulatory subunit 6A</fullName>
    </recommendedName>
</protein>
<feature type="coiled-coil region" evidence="11">
    <location>
        <begin position="37"/>
        <end position="64"/>
    </location>
</feature>
<dbReference type="InterPro" id="IPR050221">
    <property type="entry name" value="26S_Proteasome_ATPase"/>
</dbReference>
<dbReference type="Pfam" id="PF16450">
    <property type="entry name" value="Prot_ATP_ID_OB_C"/>
    <property type="match status" value="1"/>
</dbReference>
<keyword evidence="6 10" id="KW-0067">ATP-binding</keyword>
<evidence type="ECO:0000313" key="13">
    <source>
        <dbReference type="EMBL" id="KCZ81162.1"/>
    </source>
</evidence>
<keyword evidence="7" id="KW-0647">Proteasome</keyword>
<evidence type="ECO:0000256" key="1">
    <source>
        <dbReference type="ARBA" id="ARBA00004123"/>
    </source>
</evidence>
<dbReference type="Pfam" id="PF00004">
    <property type="entry name" value="AAA"/>
    <property type="match status" value="1"/>
</dbReference>
<dbReference type="EMBL" id="KK365149">
    <property type="protein sequence ID" value="KCZ81162.1"/>
    <property type="molecule type" value="Genomic_DNA"/>
</dbReference>
<keyword evidence="14" id="KW-1185">Reference proteome</keyword>
<reference evidence="14" key="1">
    <citation type="submission" date="2013-02" db="EMBL/GenBank/DDBJ databases">
        <authorList>
            <consortium name="The Broad Institute Genome Sequencing Platform"/>
            <person name="Cuomo C."/>
            <person name="Becnel J."/>
            <person name="Sanscrainte N."/>
            <person name="Walker B."/>
            <person name="Young S.K."/>
            <person name="Zeng Q."/>
            <person name="Gargeya S."/>
            <person name="Fitzgerald M."/>
            <person name="Haas B."/>
            <person name="Abouelleil A."/>
            <person name="Alvarado L."/>
            <person name="Arachchi H.M."/>
            <person name="Berlin A.M."/>
            <person name="Chapman S.B."/>
            <person name="Dewar J."/>
            <person name="Goldberg J."/>
            <person name="Griggs A."/>
            <person name="Gujja S."/>
            <person name="Hansen M."/>
            <person name="Howarth C."/>
            <person name="Imamovic A."/>
            <person name="Larimer J."/>
            <person name="McCowan C."/>
            <person name="Murphy C."/>
            <person name="Neiman D."/>
            <person name="Pearson M."/>
            <person name="Priest M."/>
            <person name="Roberts A."/>
            <person name="Saif S."/>
            <person name="Shea T."/>
            <person name="Sisk P."/>
            <person name="Sykes S."/>
            <person name="Wortman J."/>
            <person name="Nusbaum C."/>
            <person name="Birren B."/>
        </authorList>
    </citation>
    <scope>NUCLEOTIDE SEQUENCE [LARGE SCALE GENOMIC DNA]</scope>
    <source>
        <strain evidence="14">PRA339</strain>
    </source>
</reference>
<evidence type="ECO:0000256" key="2">
    <source>
        <dbReference type="ARBA" id="ARBA00004496"/>
    </source>
</evidence>
<keyword evidence="13" id="KW-0645">Protease</keyword>
<evidence type="ECO:0000256" key="6">
    <source>
        <dbReference type="ARBA" id="ARBA00022840"/>
    </source>
</evidence>
<evidence type="ECO:0000256" key="5">
    <source>
        <dbReference type="ARBA" id="ARBA00022741"/>
    </source>
</evidence>
<evidence type="ECO:0000259" key="12">
    <source>
        <dbReference type="SMART" id="SM00382"/>
    </source>
</evidence>
<dbReference type="SMART" id="SM00382">
    <property type="entry name" value="AAA"/>
    <property type="match status" value="1"/>
</dbReference>
<keyword evidence="8" id="KW-0539">Nucleus</keyword>
<dbReference type="GO" id="GO:0005524">
    <property type="term" value="F:ATP binding"/>
    <property type="evidence" value="ECO:0007669"/>
    <property type="project" value="UniProtKB-KW"/>
</dbReference>
<dbReference type="InterPro" id="IPR032501">
    <property type="entry name" value="Prot_ATP_ID_OB_2nd"/>
</dbReference>
<comment type="subcellular location">
    <subcellularLocation>
        <location evidence="2">Cytoplasm</location>
    </subcellularLocation>
    <subcellularLocation>
        <location evidence="1">Nucleus</location>
    </subcellularLocation>
</comment>
<evidence type="ECO:0000256" key="11">
    <source>
        <dbReference type="SAM" id="Coils"/>
    </source>
</evidence>
<dbReference type="Gene3D" id="3.40.50.300">
    <property type="entry name" value="P-loop containing nucleotide triphosphate hydrolases"/>
    <property type="match status" value="1"/>
</dbReference>
<evidence type="ECO:0000256" key="7">
    <source>
        <dbReference type="ARBA" id="ARBA00022942"/>
    </source>
</evidence>
<dbReference type="Pfam" id="PF17862">
    <property type="entry name" value="AAA_lid_3"/>
    <property type="match status" value="1"/>
</dbReference>
<accession>A0A059F237</accession>
<dbReference type="AlphaFoldDB" id="A0A059F237"/>
<gene>
    <name evidence="13" type="ORF">H312_01454</name>
</gene>
<dbReference type="SUPFAM" id="SSF52540">
    <property type="entry name" value="P-loop containing nucleoside triphosphate hydrolases"/>
    <property type="match status" value="1"/>
</dbReference>
<proteinExistence type="inferred from homology"/>
<dbReference type="InterPro" id="IPR027417">
    <property type="entry name" value="P-loop_NTPase"/>
</dbReference>
<evidence type="ECO:0000256" key="8">
    <source>
        <dbReference type="ARBA" id="ARBA00023242"/>
    </source>
</evidence>
<keyword evidence="4" id="KW-0963">Cytoplasm</keyword>
<dbReference type="Gene3D" id="1.10.8.60">
    <property type="match status" value="1"/>
</dbReference>
<name>A0A059F237_9MICR</name>
<dbReference type="GO" id="GO:0005634">
    <property type="term" value="C:nucleus"/>
    <property type="evidence" value="ECO:0007669"/>
    <property type="project" value="UniProtKB-SubCell"/>
</dbReference>
<keyword evidence="5 10" id="KW-0547">Nucleotide-binding</keyword>
<organism evidence="13 14">
    <name type="scientific">Anncaliia algerae PRA339</name>
    <dbReference type="NCBI Taxonomy" id="1288291"/>
    <lineage>
        <taxon>Eukaryota</taxon>
        <taxon>Fungi</taxon>
        <taxon>Fungi incertae sedis</taxon>
        <taxon>Microsporidia</taxon>
        <taxon>Tubulinosematoidea</taxon>
        <taxon>Tubulinosematidae</taxon>
        <taxon>Anncaliia</taxon>
    </lineage>
</organism>
<dbReference type="InterPro" id="IPR041569">
    <property type="entry name" value="AAA_lid_3"/>
</dbReference>
<reference evidence="13 14" key="2">
    <citation type="submission" date="2014-03" db="EMBL/GenBank/DDBJ databases">
        <title>The Genome Sequence of Anncaliia algerae insect isolate PRA339.</title>
        <authorList>
            <consortium name="The Broad Institute Genome Sequencing Platform"/>
            <consortium name="The Broad Institute Genome Sequencing Center for Infectious Disease"/>
            <person name="Cuomo C."/>
            <person name="Becnel J."/>
            <person name="Sanscrainte N."/>
            <person name="Walker B."/>
            <person name="Young S.K."/>
            <person name="Zeng Q."/>
            <person name="Gargeya S."/>
            <person name="Fitzgerald M."/>
            <person name="Haas B."/>
            <person name="Abouelleil A."/>
            <person name="Alvarado L."/>
            <person name="Arachchi H.M."/>
            <person name="Berlin A.M."/>
            <person name="Chapman S.B."/>
            <person name="Dewar J."/>
            <person name="Goldberg J."/>
            <person name="Griggs A."/>
            <person name="Gujja S."/>
            <person name="Hansen M."/>
            <person name="Howarth C."/>
            <person name="Imamovic A."/>
            <person name="Larimer J."/>
            <person name="McCowan C."/>
            <person name="Murphy C."/>
            <person name="Neiman D."/>
            <person name="Pearson M."/>
            <person name="Priest M."/>
            <person name="Roberts A."/>
            <person name="Saif S."/>
            <person name="Shea T."/>
            <person name="Sisk P."/>
            <person name="Sykes S."/>
            <person name="Wortman J."/>
            <person name="Nusbaum C."/>
            <person name="Birren B."/>
        </authorList>
    </citation>
    <scope>NUCLEOTIDE SEQUENCE [LARGE SCALE GENOMIC DNA]</scope>
    <source>
        <strain evidence="13 14">PRA339</strain>
    </source>
</reference>
<dbReference type="GO" id="GO:0008540">
    <property type="term" value="C:proteasome regulatory particle, base subcomplex"/>
    <property type="evidence" value="ECO:0007669"/>
    <property type="project" value="UniProtKB-ARBA"/>
</dbReference>
<evidence type="ECO:0000313" key="14">
    <source>
        <dbReference type="Proteomes" id="UP000030655"/>
    </source>
</evidence>
<keyword evidence="13" id="KW-0378">Hydrolase</keyword>
<evidence type="ECO:0000256" key="9">
    <source>
        <dbReference type="ARBA" id="ARBA00069320"/>
    </source>
</evidence>
<dbReference type="HOGENOM" id="CLU_000688_2_4_1"/>
<dbReference type="InterPro" id="IPR012340">
    <property type="entry name" value="NA-bd_OB-fold"/>
</dbReference>